<gene>
    <name evidence="7" type="ORF">JOF55_003290</name>
</gene>
<evidence type="ECO:0000256" key="6">
    <source>
        <dbReference type="RuleBase" id="RU004466"/>
    </source>
</evidence>
<name>A0AAE3ZGG1_9ACTN</name>
<keyword evidence="3 6" id="KW-0808">Transferase</keyword>
<dbReference type="AlphaFoldDB" id="A0AAE3ZGG1"/>
<organism evidence="7 8">
    <name type="scientific">Haloactinomyces albus</name>
    <dbReference type="NCBI Taxonomy" id="1352928"/>
    <lineage>
        <taxon>Bacteria</taxon>
        <taxon>Bacillati</taxon>
        <taxon>Actinomycetota</taxon>
        <taxon>Actinomycetes</taxon>
        <taxon>Actinopolysporales</taxon>
        <taxon>Actinopolysporaceae</taxon>
        <taxon>Haloactinomyces</taxon>
    </lineage>
</organism>
<accession>A0AAE3ZGG1</accession>
<dbReference type="InterPro" id="IPR000092">
    <property type="entry name" value="Polyprenyl_synt"/>
</dbReference>
<dbReference type="InterPro" id="IPR033749">
    <property type="entry name" value="Polyprenyl_synt_CS"/>
</dbReference>
<evidence type="ECO:0000256" key="2">
    <source>
        <dbReference type="ARBA" id="ARBA00006706"/>
    </source>
</evidence>
<dbReference type="SUPFAM" id="SSF48576">
    <property type="entry name" value="Terpenoid synthases"/>
    <property type="match status" value="1"/>
</dbReference>
<evidence type="ECO:0000256" key="1">
    <source>
        <dbReference type="ARBA" id="ARBA00001946"/>
    </source>
</evidence>
<dbReference type="SFLD" id="SFLDS00005">
    <property type="entry name" value="Isoprenoid_Synthase_Type_I"/>
    <property type="match status" value="1"/>
</dbReference>
<sequence length="376" mass="40832">MHAQDLAVEQAVTEDVVTVDIDLPGHVQETLADYLEIRVTECRGLDPAFAEAARKLARFVLDGGKRIRPTFAWWGWRAAGGSAEGPQATAMLRAASSLELIQACALMHDDLIDASDTRRGNPTVHVEFAERHRSEHWDGSARRFGTAAAVLLGDLALTWADDMMRSAGLPNDSMVRALQPWQSMRTEVLAGQYLDILGQARGDESPASALRIDELKAASYTVERPLQFGAEIGGADRATLTALSRFGADLGVAFQLRDDLLGVFGDPEITGKPAGDDLREGKRTLLVAEAFTRARQLGDDESLGVLSSVLGDMELTTARVRQAREVFERLGAVRAVEERISELTEEAMSTLRNTDLPEPAATRLAELAIAVTDRNA</sequence>
<protein>
    <submittedName>
        <fullName evidence="7">Geranylgeranyl diphosphate synthase type I</fullName>
        <ecNumber evidence="7">2.5.1.1</ecNumber>
        <ecNumber evidence="7">2.5.1.10</ecNumber>
        <ecNumber evidence="7">2.5.1.29</ecNumber>
    </submittedName>
</protein>
<dbReference type="CDD" id="cd00685">
    <property type="entry name" value="Trans_IPPS_HT"/>
    <property type="match status" value="1"/>
</dbReference>
<comment type="cofactor">
    <cofactor evidence="1">
        <name>Mg(2+)</name>
        <dbReference type="ChEBI" id="CHEBI:18420"/>
    </cofactor>
</comment>
<dbReference type="RefSeq" id="WP_310275200.1">
    <property type="nucleotide sequence ID" value="NZ_JAVDXW010000001.1"/>
</dbReference>
<dbReference type="GO" id="GO:0008299">
    <property type="term" value="P:isoprenoid biosynthetic process"/>
    <property type="evidence" value="ECO:0007669"/>
    <property type="project" value="InterPro"/>
</dbReference>
<dbReference type="PROSITE" id="PS00444">
    <property type="entry name" value="POLYPRENYL_SYNTHASE_2"/>
    <property type="match status" value="1"/>
</dbReference>
<dbReference type="PANTHER" id="PTHR12001:SF85">
    <property type="entry name" value="SHORT CHAIN ISOPRENYL DIPHOSPHATE SYNTHASE"/>
    <property type="match status" value="1"/>
</dbReference>
<dbReference type="SFLD" id="SFLDG01017">
    <property type="entry name" value="Polyprenyl_Transferase_Like"/>
    <property type="match status" value="1"/>
</dbReference>
<evidence type="ECO:0000313" key="8">
    <source>
        <dbReference type="Proteomes" id="UP001180845"/>
    </source>
</evidence>
<dbReference type="GO" id="GO:0004337">
    <property type="term" value="F:(2E,6E)-farnesyl diphosphate synthase activity"/>
    <property type="evidence" value="ECO:0007669"/>
    <property type="project" value="UniProtKB-EC"/>
</dbReference>
<dbReference type="PROSITE" id="PS00723">
    <property type="entry name" value="POLYPRENYL_SYNTHASE_1"/>
    <property type="match status" value="1"/>
</dbReference>
<dbReference type="GO" id="GO:0004161">
    <property type="term" value="F:dimethylallyltranstransferase activity"/>
    <property type="evidence" value="ECO:0007669"/>
    <property type="project" value="UniProtKB-EC"/>
</dbReference>
<dbReference type="EC" id="2.5.1.1" evidence="7"/>
<dbReference type="InterPro" id="IPR008949">
    <property type="entry name" value="Isoprenoid_synthase_dom_sf"/>
</dbReference>
<dbReference type="GO" id="GO:0004311">
    <property type="term" value="F:geranylgeranyl diphosphate synthase activity"/>
    <property type="evidence" value="ECO:0007669"/>
    <property type="project" value="UniProtKB-EC"/>
</dbReference>
<keyword evidence="4" id="KW-0479">Metal-binding</keyword>
<comment type="caution">
    <text evidence="7">The sequence shown here is derived from an EMBL/GenBank/DDBJ whole genome shotgun (WGS) entry which is preliminary data.</text>
</comment>
<dbReference type="Proteomes" id="UP001180845">
    <property type="component" value="Unassembled WGS sequence"/>
</dbReference>
<dbReference type="Gene3D" id="1.10.600.10">
    <property type="entry name" value="Farnesyl Diphosphate Synthase"/>
    <property type="match status" value="1"/>
</dbReference>
<evidence type="ECO:0000256" key="3">
    <source>
        <dbReference type="ARBA" id="ARBA00022679"/>
    </source>
</evidence>
<dbReference type="Pfam" id="PF00348">
    <property type="entry name" value="polyprenyl_synt"/>
    <property type="match status" value="1"/>
</dbReference>
<dbReference type="EC" id="2.5.1.10" evidence="7"/>
<proteinExistence type="inferred from homology"/>
<keyword evidence="5" id="KW-0460">Magnesium</keyword>
<evidence type="ECO:0000256" key="4">
    <source>
        <dbReference type="ARBA" id="ARBA00022723"/>
    </source>
</evidence>
<reference evidence="7" key="1">
    <citation type="submission" date="2023-07" db="EMBL/GenBank/DDBJ databases">
        <title>Sequencing the genomes of 1000 actinobacteria strains.</title>
        <authorList>
            <person name="Klenk H.-P."/>
        </authorList>
    </citation>
    <scope>NUCLEOTIDE SEQUENCE</scope>
    <source>
        <strain evidence="7">DSM 45977</strain>
    </source>
</reference>
<dbReference type="EC" id="2.5.1.29" evidence="7"/>
<keyword evidence="8" id="KW-1185">Reference proteome</keyword>
<dbReference type="EMBL" id="JAVDXW010000001">
    <property type="protein sequence ID" value="MDR7303109.1"/>
    <property type="molecule type" value="Genomic_DNA"/>
</dbReference>
<evidence type="ECO:0000256" key="5">
    <source>
        <dbReference type="ARBA" id="ARBA00022842"/>
    </source>
</evidence>
<evidence type="ECO:0000313" key="7">
    <source>
        <dbReference type="EMBL" id="MDR7303109.1"/>
    </source>
</evidence>
<comment type="similarity">
    <text evidence="2 6">Belongs to the FPP/GGPP synthase family.</text>
</comment>
<dbReference type="PANTHER" id="PTHR12001">
    <property type="entry name" value="GERANYLGERANYL PYROPHOSPHATE SYNTHASE"/>
    <property type="match status" value="1"/>
</dbReference>
<dbReference type="GO" id="GO:0046872">
    <property type="term" value="F:metal ion binding"/>
    <property type="evidence" value="ECO:0007669"/>
    <property type="project" value="UniProtKB-KW"/>
</dbReference>